<dbReference type="InterPro" id="IPR011060">
    <property type="entry name" value="RibuloseP-bd_barrel"/>
</dbReference>
<evidence type="ECO:0000256" key="9">
    <source>
        <dbReference type="ARBA" id="ARBA00023102"/>
    </source>
</evidence>
<dbReference type="PANTHER" id="PTHR43090:SF2">
    <property type="entry name" value="1-(5-PHOSPHORIBOSYL)-5-[(5-PHOSPHORIBOSYLAMINO)METHYLIDENEAMINO] IMIDAZOLE-4-CARBOXAMIDE ISOMERASE"/>
    <property type="match status" value="1"/>
</dbReference>
<gene>
    <name evidence="12 15" type="primary">hisA</name>
    <name evidence="15" type="ORF">ACKQTC_03690</name>
</gene>
<dbReference type="EC" id="5.3.1.16" evidence="5 12"/>
<dbReference type="HAMAP" id="MF_01014">
    <property type="entry name" value="HisA"/>
    <property type="match status" value="1"/>
</dbReference>
<name>A0ABW9GYC8_9FIRM</name>
<keyword evidence="9 12" id="KW-0368">Histidine biosynthesis</keyword>
<dbReference type="InterPro" id="IPR044524">
    <property type="entry name" value="Isoase_HisA-like"/>
</dbReference>
<reference evidence="15 16" key="1">
    <citation type="journal article" date="2016" name="Int. J. Syst. Evol. Microbiol.">
        <title>Peptococcus simiae sp. nov., isolated from rhesus macaque faeces and emended description of the genus Peptococcus.</title>
        <authorList>
            <person name="Shkoporov A.N."/>
            <person name="Efimov B.A."/>
            <person name="Kondova I."/>
            <person name="Ouwerling B."/>
            <person name="Chaplin A.V."/>
            <person name="Shcherbakova V.A."/>
            <person name="Langermans J.A.M."/>
        </authorList>
    </citation>
    <scope>NUCLEOTIDE SEQUENCE [LARGE SCALE GENOMIC DNA]</scope>
    <source>
        <strain evidence="15 16">M108</strain>
    </source>
</reference>
<evidence type="ECO:0000256" key="1">
    <source>
        <dbReference type="ARBA" id="ARBA00000901"/>
    </source>
</evidence>
<evidence type="ECO:0000313" key="16">
    <source>
        <dbReference type="Proteomes" id="UP001631949"/>
    </source>
</evidence>
<evidence type="ECO:0000256" key="8">
    <source>
        <dbReference type="ARBA" id="ARBA00022605"/>
    </source>
</evidence>
<keyword evidence="8 12" id="KW-0028">Amino-acid biosynthesis</keyword>
<proteinExistence type="inferred from homology"/>
<evidence type="ECO:0000256" key="11">
    <source>
        <dbReference type="ARBA" id="ARBA00030547"/>
    </source>
</evidence>
<dbReference type="RefSeq" id="WP_408977080.1">
    <property type="nucleotide sequence ID" value="NZ_JBJUVG010000003.1"/>
</dbReference>
<keyword evidence="7 12" id="KW-0963">Cytoplasm</keyword>
<evidence type="ECO:0000256" key="7">
    <source>
        <dbReference type="ARBA" id="ARBA00022490"/>
    </source>
</evidence>
<dbReference type="PANTHER" id="PTHR43090">
    <property type="entry name" value="1-(5-PHOSPHORIBOSYL)-5-[(5-PHOSPHORIBOSYLAMINO)METHYLIDENEAMINO] IMIDAZOLE-4-CARBOXAMIDE ISOMERASE"/>
    <property type="match status" value="1"/>
</dbReference>
<evidence type="ECO:0000256" key="4">
    <source>
        <dbReference type="ARBA" id="ARBA00009667"/>
    </source>
</evidence>
<comment type="similarity">
    <text evidence="4 12 13">Belongs to the HisA/HisF family.</text>
</comment>
<evidence type="ECO:0000256" key="14">
    <source>
        <dbReference type="RuleBase" id="RU003658"/>
    </source>
</evidence>
<dbReference type="EMBL" id="JBJUVG010000003">
    <property type="protein sequence ID" value="MFM9413465.1"/>
    <property type="molecule type" value="Genomic_DNA"/>
</dbReference>
<dbReference type="Pfam" id="PF00977">
    <property type="entry name" value="His_biosynth"/>
    <property type="match status" value="1"/>
</dbReference>
<comment type="caution">
    <text evidence="15">The sequence shown here is derived from an EMBL/GenBank/DDBJ whole genome shotgun (WGS) entry which is preliminary data.</text>
</comment>
<feature type="active site" description="Proton acceptor" evidence="12">
    <location>
        <position position="8"/>
    </location>
</feature>
<protein>
    <recommendedName>
        <fullName evidence="6 12">1-(5-phosphoribosyl)-5-[(5-phosphoribosylamino)methylideneamino] imidazole-4-carboxamide isomerase</fullName>
        <ecNumber evidence="5 12">5.3.1.16</ecNumber>
    </recommendedName>
    <alternativeName>
        <fullName evidence="11 12">Phosphoribosylformimino-5-aminoimidazole carboxamide ribotide isomerase</fullName>
    </alternativeName>
</protein>
<dbReference type="InterPro" id="IPR006062">
    <property type="entry name" value="His_biosynth"/>
</dbReference>
<dbReference type="Proteomes" id="UP001631949">
    <property type="component" value="Unassembled WGS sequence"/>
</dbReference>
<keyword evidence="10 12" id="KW-0413">Isomerase</keyword>
<evidence type="ECO:0000256" key="13">
    <source>
        <dbReference type="RuleBase" id="RU003657"/>
    </source>
</evidence>
<dbReference type="InterPro" id="IPR013785">
    <property type="entry name" value="Aldolase_TIM"/>
</dbReference>
<dbReference type="InterPro" id="IPR006063">
    <property type="entry name" value="HisA_bact_arch"/>
</dbReference>
<comment type="pathway">
    <text evidence="3 12 14">Amino-acid biosynthesis; L-histidine biosynthesis; L-histidine from 5-phospho-alpha-D-ribose 1-diphosphate: step 4/9.</text>
</comment>
<evidence type="ECO:0000256" key="10">
    <source>
        <dbReference type="ARBA" id="ARBA00023235"/>
    </source>
</evidence>
<feature type="active site" description="Proton donor" evidence="12">
    <location>
        <position position="130"/>
    </location>
</feature>
<dbReference type="InterPro" id="IPR023016">
    <property type="entry name" value="HisA/PriA"/>
</dbReference>
<dbReference type="Gene3D" id="3.20.20.70">
    <property type="entry name" value="Aldolase class I"/>
    <property type="match status" value="1"/>
</dbReference>
<sequence length="244" mass="26229">MIILPAIDIKGGTCVRLYQGDLTTAHKVADSALDTAKKFEALGCRWLHMVDLDGALQGMALNSGIFLEIAKRTKLRIELGGGIRTADQIRHYLNKGIRRVVLGSIAIEEPNFVRRAVANFGPESVAVGIDAKDGYICGDAWTSTSDIHYTEMAEKMADMGVRTFIYTDISRDGTLTGPDLEGLAALRQALPEAEIIASGGVRTAADIRAIKDLAIDGVICGKAIYEGTLDLSEALEIARGEDHV</sequence>
<dbReference type="NCBIfam" id="TIGR00007">
    <property type="entry name" value="1-(5-phosphoribosyl)-5-[(5-phosphoribosylamino)methylideneamino]imidazole-4-carboxamide isomerase"/>
    <property type="match status" value="1"/>
</dbReference>
<dbReference type="GO" id="GO:0003949">
    <property type="term" value="F:1-(5-phosphoribosyl)-5-[(5-phosphoribosylamino)methylideneamino]imidazole-4-carboxamide isomerase activity"/>
    <property type="evidence" value="ECO:0007669"/>
    <property type="project" value="UniProtKB-EC"/>
</dbReference>
<evidence type="ECO:0000256" key="5">
    <source>
        <dbReference type="ARBA" id="ARBA00012550"/>
    </source>
</evidence>
<evidence type="ECO:0000256" key="12">
    <source>
        <dbReference type="HAMAP-Rule" id="MF_01014"/>
    </source>
</evidence>
<evidence type="ECO:0000256" key="3">
    <source>
        <dbReference type="ARBA" id="ARBA00005133"/>
    </source>
</evidence>
<dbReference type="CDD" id="cd04732">
    <property type="entry name" value="HisA"/>
    <property type="match status" value="1"/>
</dbReference>
<comment type="subcellular location">
    <subcellularLocation>
        <location evidence="2 12 14">Cytoplasm</location>
    </subcellularLocation>
</comment>
<keyword evidence="16" id="KW-1185">Reference proteome</keyword>
<comment type="catalytic activity">
    <reaction evidence="1 12 14">
        <text>1-(5-phospho-beta-D-ribosyl)-5-[(5-phospho-beta-D-ribosylamino)methylideneamino]imidazole-4-carboxamide = 5-[(5-phospho-1-deoxy-D-ribulos-1-ylimino)methylamino]-1-(5-phospho-beta-D-ribosyl)imidazole-4-carboxamide</text>
        <dbReference type="Rhea" id="RHEA:15469"/>
        <dbReference type="ChEBI" id="CHEBI:58435"/>
        <dbReference type="ChEBI" id="CHEBI:58525"/>
        <dbReference type="EC" id="5.3.1.16"/>
    </reaction>
</comment>
<evidence type="ECO:0000313" key="15">
    <source>
        <dbReference type="EMBL" id="MFM9413465.1"/>
    </source>
</evidence>
<evidence type="ECO:0000256" key="2">
    <source>
        <dbReference type="ARBA" id="ARBA00004496"/>
    </source>
</evidence>
<dbReference type="SUPFAM" id="SSF51366">
    <property type="entry name" value="Ribulose-phoshate binding barrel"/>
    <property type="match status" value="1"/>
</dbReference>
<accession>A0ABW9GYC8</accession>
<organism evidence="15 16">
    <name type="scientific">Peptococcus simiae</name>
    <dbReference type="NCBI Taxonomy" id="1643805"/>
    <lineage>
        <taxon>Bacteria</taxon>
        <taxon>Bacillati</taxon>
        <taxon>Bacillota</taxon>
        <taxon>Clostridia</taxon>
        <taxon>Eubacteriales</taxon>
        <taxon>Peptococcaceae</taxon>
        <taxon>Peptococcus</taxon>
    </lineage>
</organism>
<evidence type="ECO:0000256" key="6">
    <source>
        <dbReference type="ARBA" id="ARBA00018464"/>
    </source>
</evidence>